<dbReference type="Proteomes" id="UP001313282">
    <property type="component" value="Unassembled WGS sequence"/>
</dbReference>
<feature type="region of interest" description="Disordered" evidence="2">
    <location>
        <begin position="722"/>
        <end position="754"/>
    </location>
</feature>
<gene>
    <name evidence="3" type="ORF">TWF718_009272</name>
</gene>
<proteinExistence type="predicted"/>
<dbReference type="AlphaFoldDB" id="A0AAN8MRG2"/>
<accession>A0AAN8MRG2</accession>
<evidence type="ECO:0000256" key="2">
    <source>
        <dbReference type="SAM" id="MobiDB-lite"/>
    </source>
</evidence>
<feature type="coiled-coil region" evidence="1">
    <location>
        <begin position="152"/>
        <end position="303"/>
    </location>
</feature>
<keyword evidence="4" id="KW-1185">Reference proteome</keyword>
<protein>
    <submittedName>
        <fullName evidence="3">Uncharacterized protein</fullName>
    </submittedName>
</protein>
<organism evidence="3 4">
    <name type="scientific">Orbilia javanica</name>
    <dbReference type="NCBI Taxonomy" id="47235"/>
    <lineage>
        <taxon>Eukaryota</taxon>
        <taxon>Fungi</taxon>
        <taxon>Dikarya</taxon>
        <taxon>Ascomycota</taxon>
        <taxon>Pezizomycotina</taxon>
        <taxon>Orbiliomycetes</taxon>
        <taxon>Orbiliales</taxon>
        <taxon>Orbiliaceae</taxon>
        <taxon>Orbilia</taxon>
    </lineage>
</organism>
<sequence>MSSNYYQEHNPPPPQNIQIPQQRAQRLSTPVEPPSKNYSSPPRSRSRRHSTAEEISPTAKLGTGAGVGPQFRDVDWGTTTTTDNGKMLRDRVSEISKCASDVEKLVDGYLEEHSEMQRKLKAKVSPVSVPASKTRVPKNGGKNQAFSVSTISETSVAQVQDLKDKISELENRIKHMERNHQKELSAQETSSSFRIQKIEARHKVEIESLQTQLADTSLKLQNHKTKVESLTDQKAHLIFEKDQLQSKIEDHTAETTEIHTKLEKQVHQTRELRARLKGLSQERDEAIKQYDNVQNEANLLKNIIQNCKYCANIWEFTQHRGSIDVNVWYCDINQGGAYTLLPHLESPLAQVDEPHVITPRTSSVNDKLLAEKFKSIIQDIEKLCNLVAFRSSYLDFYMKTIDTTSFSTFKLCLQNQTLDSEIFLPYLQHQIWHQVLNLNLKLQPLPANSPTFSKAITQTLKLHDAETSGIQLSYTTLTAQISTIADTLSTLFATLNSSDNDISITLSPLKDKDPTTGLDLFPIIRRTDGALLLGRISVKNIEENAAIIPITPIIYQTLPSPNINAAKILVPGTAIVYEPKRSAPFPRSPSITGKPTQKPHVSQGKPPSPDTPTKEEPNSPKILPRLPSFPKTQRPAPPPVLRPCLHRKPKLPPLDTTAITATPANSPVLQRTIKPTPTLPPPIPQKSLILKRGSAHKGIGGNNPFEAKDLQANEELQYTKDLKSTQDVSPDVNVANKRSHQSHPSNISKSGTPLAAIWRTLEELDKKKGPRSGSP</sequence>
<feature type="region of interest" description="Disordered" evidence="2">
    <location>
        <begin position="1"/>
        <end position="78"/>
    </location>
</feature>
<reference evidence="3 4" key="1">
    <citation type="submission" date="2019-10" db="EMBL/GenBank/DDBJ databases">
        <authorList>
            <person name="Palmer J.M."/>
        </authorList>
    </citation>
    <scope>NUCLEOTIDE SEQUENCE [LARGE SCALE GENOMIC DNA]</scope>
    <source>
        <strain evidence="3 4">TWF718</strain>
    </source>
</reference>
<keyword evidence="1" id="KW-0175">Coiled coil</keyword>
<feature type="compositionally biased region" description="Polar residues" evidence="2">
    <location>
        <begin position="742"/>
        <end position="751"/>
    </location>
</feature>
<dbReference type="EMBL" id="JAVHNR010000006">
    <property type="protein sequence ID" value="KAK6339883.1"/>
    <property type="molecule type" value="Genomic_DNA"/>
</dbReference>
<name>A0AAN8MRG2_9PEZI</name>
<dbReference type="Gene3D" id="1.10.287.1490">
    <property type="match status" value="1"/>
</dbReference>
<evidence type="ECO:0000313" key="3">
    <source>
        <dbReference type="EMBL" id="KAK6339883.1"/>
    </source>
</evidence>
<evidence type="ECO:0000313" key="4">
    <source>
        <dbReference type="Proteomes" id="UP001313282"/>
    </source>
</evidence>
<comment type="caution">
    <text evidence="3">The sequence shown here is derived from an EMBL/GenBank/DDBJ whole genome shotgun (WGS) entry which is preliminary data.</text>
</comment>
<evidence type="ECO:0000256" key="1">
    <source>
        <dbReference type="SAM" id="Coils"/>
    </source>
</evidence>
<feature type="region of interest" description="Disordered" evidence="2">
    <location>
        <begin position="581"/>
        <end position="664"/>
    </location>
</feature>
<feature type="compositionally biased region" description="Low complexity" evidence="2">
    <location>
        <begin position="34"/>
        <end position="43"/>
    </location>
</feature>